<dbReference type="EMBL" id="CP134213">
    <property type="protein sequence ID" value="WND18812.1"/>
    <property type="molecule type" value="Genomic_DNA"/>
</dbReference>
<proteinExistence type="predicted"/>
<keyword evidence="2" id="KW-1185">Reference proteome</keyword>
<evidence type="ECO:0008006" key="3">
    <source>
        <dbReference type="Google" id="ProtNLM"/>
    </source>
</evidence>
<accession>A0ABY9U7H8</accession>
<protein>
    <recommendedName>
        <fullName evidence="3">Cyclic nucleotide-binding domain-containing protein</fullName>
    </recommendedName>
</protein>
<dbReference type="Proteomes" id="UP001249394">
    <property type="component" value="Chromosome"/>
</dbReference>
<evidence type="ECO:0000313" key="2">
    <source>
        <dbReference type="Proteomes" id="UP001249394"/>
    </source>
</evidence>
<sequence>MIPSGEGETDAPKQVFACSVFGPLGGVVEIGALRAARTWLLADVSVAEFLTPRQDDLRRLMEGIRVVGRFSDEVMEIADELRLLHRRSG</sequence>
<evidence type="ECO:0000313" key="1">
    <source>
        <dbReference type="EMBL" id="WND18812.1"/>
    </source>
</evidence>
<organism evidence="1 2">
    <name type="scientific">Streptomyces violaceus</name>
    <name type="common">Streptomyces venezuelae</name>
    <dbReference type="NCBI Taxonomy" id="1936"/>
    <lineage>
        <taxon>Bacteria</taxon>
        <taxon>Bacillati</taxon>
        <taxon>Actinomycetota</taxon>
        <taxon>Actinomycetes</taxon>
        <taxon>Kitasatosporales</taxon>
        <taxon>Streptomycetaceae</taxon>
        <taxon>Streptomyces</taxon>
    </lineage>
</organism>
<gene>
    <name evidence="1" type="ORF">RI060_16320</name>
</gene>
<name>A0ABY9U7H8_STRVL</name>
<reference evidence="1 2" key="1">
    <citation type="submission" date="2023-09" db="EMBL/GenBank/DDBJ databases">
        <title>The genome sequence of Streptomyces anthocyanicus.</title>
        <authorList>
            <person name="Mo P."/>
        </authorList>
    </citation>
    <scope>NUCLEOTIDE SEQUENCE [LARGE SCALE GENOMIC DNA]</scope>
    <source>
        <strain evidence="1 2">JCM 4387</strain>
    </source>
</reference>